<dbReference type="EMBL" id="CAJOBC010004477">
    <property type="protein sequence ID" value="CAF3829342.1"/>
    <property type="molecule type" value="Genomic_DNA"/>
</dbReference>
<keyword evidence="6" id="KW-1185">Reference proteome</keyword>
<evidence type="ECO:0000313" key="2">
    <source>
        <dbReference type="EMBL" id="CAF0874094.1"/>
    </source>
</evidence>
<dbReference type="GO" id="GO:0005737">
    <property type="term" value="C:cytoplasm"/>
    <property type="evidence" value="ECO:0007669"/>
    <property type="project" value="TreeGrafter"/>
</dbReference>
<evidence type="ECO:0000313" key="4">
    <source>
        <dbReference type="EMBL" id="CAF3658727.1"/>
    </source>
</evidence>
<dbReference type="EMBL" id="CAJOBA010002764">
    <property type="protein sequence ID" value="CAF3658727.1"/>
    <property type="molecule type" value="Genomic_DNA"/>
</dbReference>
<dbReference type="OrthoDB" id="5984625at2759"/>
<dbReference type="Proteomes" id="UP000682733">
    <property type="component" value="Unassembled WGS sequence"/>
</dbReference>
<feature type="region of interest" description="Disordered" evidence="1">
    <location>
        <begin position="164"/>
        <end position="204"/>
    </location>
</feature>
<feature type="compositionally biased region" description="Polar residues" evidence="1">
    <location>
        <begin position="182"/>
        <end position="198"/>
    </location>
</feature>
<comment type="caution">
    <text evidence="3">The sequence shown here is derived from an EMBL/GenBank/DDBJ whole genome shotgun (WGS) entry which is preliminary data.</text>
</comment>
<name>A0A814L772_9BILA</name>
<evidence type="ECO:0000313" key="3">
    <source>
        <dbReference type="EMBL" id="CAF1061041.1"/>
    </source>
</evidence>
<feature type="region of interest" description="Disordered" evidence="1">
    <location>
        <begin position="59"/>
        <end position="81"/>
    </location>
</feature>
<evidence type="ECO:0000313" key="6">
    <source>
        <dbReference type="Proteomes" id="UP000663829"/>
    </source>
</evidence>
<proteinExistence type="predicted"/>
<evidence type="ECO:0000256" key="1">
    <source>
        <dbReference type="SAM" id="MobiDB-lite"/>
    </source>
</evidence>
<dbReference type="PANTHER" id="PTHR33769">
    <property type="entry name" value="TESTIS-EXPRESSED PROTEIN 26 ISOFORM X3"/>
    <property type="match status" value="1"/>
</dbReference>
<gene>
    <name evidence="3" type="ORF">GPM918_LOCUS16780</name>
    <name evidence="2" type="ORF">OVA965_LOCUS8283</name>
    <name evidence="5" type="ORF">SRO942_LOCUS16779</name>
    <name evidence="4" type="ORF">TMI583_LOCUS8279</name>
</gene>
<evidence type="ECO:0000313" key="5">
    <source>
        <dbReference type="EMBL" id="CAF3829342.1"/>
    </source>
</evidence>
<dbReference type="AlphaFoldDB" id="A0A814L772"/>
<protein>
    <submittedName>
        <fullName evidence="3">Uncharacterized protein</fullName>
    </submittedName>
</protein>
<dbReference type="Proteomes" id="UP000663829">
    <property type="component" value="Unassembled WGS sequence"/>
</dbReference>
<dbReference type="EMBL" id="CAJNOQ010004477">
    <property type="protein sequence ID" value="CAF1061041.1"/>
    <property type="molecule type" value="Genomic_DNA"/>
</dbReference>
<dbReference type="Proteomes" id="UP000681722">
    <property type="component" value="Unassembled WGS sequence"/>
</dbReference>
<dbReference type="EMBL" id="CAJNOK010002763">
    <property type="protein sequence ID" value="CAF0874094.1"/>
    <property type="molecule type" value="Genomic_DNA"/>
</dbReference>
<feature type="non-terminal residue" evidence="3">
    <location>
        <position position="1"/>
    </location>
</feature>
<reference evidence="3" key="1">
    <citation type="submission" date="2021-02" db="EMBL/GenBank/DDBJ databases">
        <authorList>
            <person name="Nowell W R."/>
        </authorList>
    </citation>
    <scope>NUCLEOTIDE SEQUENCE</scope>
</reference>
<sequence>FQLLCEETNPSIRNIMSAEVDQLAPLLHNPASPHYLNRPSTINAFDSFSPAAQKLARSRSYNLKTPPVHVRPHTSSGTNYETSYQRDFYLKNHQEENLIDVPPSQRYPIGCPYQLGDPIGIGQYQDQYNDKGYCRSPPIRTGTSSGTRANNPHPLTEFMVWRYPKMSGDNPYNQDDPDSDQQEQIKQALKNQLTSTYRSDYLGK</sequence>
<accession>A0A814L772</accession>
<dbReference type="InterPro" id="IPR043460">
    <property type="entry name" value="MEDAG/TEX26"/>
</dbReference>
<dbReference type="PANTHER" id="PTHR33769:SF2">
    <property type="entry name" value="TESTIS-EXPRESSED PROTEIN 26"/>
    <property type="match status" value="1"/>
</dbReference>
<dbReference type="Proteomes" id="UP000677228">
    <property type="component" value="Unassembled WGS sequence"/>
</dbReference>
<organism evidence="3 6">
    <name type="scientific">Didymodactylos carnosus</name>
    <dbReference type="NCBI Taxonomy" id="1234261"/>
    <lineage>
        <taxon>Eukaryota</taxon>
        <taxon>Metazoa</taxon>
        <taxon>Spiralia</taxon>
        <taxon>Gnathifera</taxon>
        <taxon>Rotifera</taxon>
        <taxon>Eurotatoria</taxon>
        <taxon>Bdelloidea</taxon>
        <taxon>Philodinida</taxon>
        <taxon>Philodinidae</taxon>
        <taxon>Didymodactylos</taxon>
    </lineage>
</organism>